<dbReference type="InterPro" id="IPR047817">
    <property type="entry name" value="ABC2_TM_bact-type"/>
</dbReference>
<dbReference type="Proteomes" id="UP000217889">
    <property type="component" value="Chromosome"/>
</dbReference>
<dbReference type="InterPro" id="IPR013525">
    <property type="entry name" value="ABC2_TM"/>
</dbReference>
<dbReference type="GO" id="GO:0140359">
    <property type="term" value="F:ABC-type transporter activity"/>
    <property type="evidence" value="ECO:0007669"/>
    <property type="project" value="InterPro"/>
</dbReference>
<dbReference type="OrthoDB" id="4186295at2"/>
<keyword evidence="3 9" id="KW-0813">Transport</keyword>
<evidence type="ECO:0000256" key="8">
    <source>
        <dbReference type="ARBA" id="ARBA00023136"/>
    </source>
</evidence>
<evidence type="ECO:0000313" key="12">
    <source>
        <dbReference type="EMBL" id="ATG53911.1"/>
    </source>
</evidence>
<evidence type="ECO:0000256" key="6">
    <source>
        <dbReference type="ARBA" id="ARBA00022692"/>
    </source>
</evidence>
<feature type="transmembrane region" description="Helical" evidence="9">
    <location>
        <begin position="151"/>
        <end position="180"/>
    </location>
</feature>
<evidence type="ECO:0000256" key="3">
    <source>
        <dbReference type="ARBA" id="ARBA00022448"/>
    </source>
</evidence>
<dbReference type="EMBL" id="CP023564">
    <property type="protein sequence ID" value="ATG53911.1"/>
    <property type="molecule type" value="Genomic_DNA"/>
</dbReference>
<feature type="transmembrane region" description="Helical" evidence="9">
    <location>
        <begin position="192"/>
        <end position="216"/>
    </location>
</feature>
<dbReference type="PANTHER" id="PTHR30413">
    <property type="entry name" value="INNER MEMBRANE TRANSPORT PERMEASE"/>
    <property type="match status" value="1"/>
</dbReference>
<keyword evidence="7 9" id="KW-1133">Transmembrane helix</keyword>
<feature type="transmembrane region" description="Helical" evidence="9">
    <location>
        <begin position="80"/>
        <end position="100"/>
    </location>
</feature>
<keyword evidence="5" id="KW-0997">Cell inner membrane</keyword>
<dbReference type="GO" id="GO:0005886">
    <property type="term" value="C:plasma membrane"/>
    <property type="evidence" value="ECO:0007669"/>
    <property type="project" value="UniProtKB-SubCell"/>
</dbReference>
<dbReference type="RefSeq" id="WP_096798390.1">
    <property type="nucleotide sequence ID" value="NZ_CP023564.1"/>
</dbReference>
<dbReference type="GO" id="GO:0015920">
    <property type="term" value="P:lipopolysaccharide transport"/>
    <property type="evidence" value="ECO:0007669"/>
    <property type="project" value="TreeGrafter"/>
</dbReference>
<evidence type="ECO:0000256" key="4">
    <source>
        <dbReference type="ARBA" id="ARBA00022475"/>
    </source>
</evidence>
<comment type="subcellular location">
    <subcellularLocation>
        <location evidence="1">Cell inner membrane</location>
        <topology evidence="1">Multi-pass membrane protein</topology>
    </subcellularLocation>
    <subcellularLocation>
        <location evidence="9">Cell membrane</location>
        <topology evidence="9">Multi-pass membrane protein</topology>
    </subcellularLocation>
</comment>
<dbReference type="Pfam" id="PF01061">
    <property type="entry name" value="ABC2_membrane"/>
    <property type="match status" value="1"/>
</dbReference>
<keyword evidence="4 9" id="KW-1003">Cell membrane</keyword>
<feature type="region of interest" description="Disordered" evidence="10">
    <location>
        <begin position="1"/>
        <end position="20"/>
    </location>
</feature>
<feature type="transmembrane region" description="Helical" evidence="9">
    <location>
        <begin position="228"/>
        <end position="246"/>
    </location>
</feature>
<evidence type="ECO:0000256" key="7">
    <source>
        <dbReference type="ARBA" id="ARBA00022989"/>
    </source>
</evidence>
<comment type="similarity">
    <text evidence="2 9">Belongs to the ABC-2 integral membrane protein family.</text>
</comment>
<name>A0A291GUL8_9MICO</name>
<keyword evidence="8 9" id="KW-0472">Membrane</keyword>
<evidence type="ECO:0000256" key="10">
    <source>
        <dbReference type="SAM" id="MobiDB-lite"/>
    </source>
</evidence>
<keyword evidence="13" id="KW-1185">Reference proteome</keyword>
<evidence type="ECO:0000313" key="13">
    <source>
        <dbReference type="Proteomes" id="UP000217889"/>
    </source>
</evidence>
<evidence type="ECO:0000259" key="11">
    <source>
        <dbReference type="PROSITE" id="PS51012"/>
    </source>
</evidence>
<feature type="transmembrane region" description="Helical" evidence="9">
    <location>
        <begin position="112"/>
        <end position="131"/>
    </location>
</feature>
<keyword evidence="6 9" id="KW-0812">Transmembrane</keyword>
<dbReference type="PROSITE" id="PS51012">
    <property type="entry name" value="ABC_TM2"/>
    <property type="match status" value="1"/>
</dbReference>
<feature type="transmembrane region" description="Helical" evidence="9">
    <location>
        <begin position="285"/>
        <end position="307"/>
    </location>
</feature>
<feature type="domain" description="ABC transmembrane type-2" evidence="11">
    <location>
        <begin position="77"/>
        <end position="309"/>
    </location>
</feature>
<reference evidence="12 13" key="1">
    <citation type="journal article" date="2014" name="Int. J. Syst. Evol. Microbiol.">
        <title>Brachybacterium ginsengisoli sp. nov., isolated from soil of a ginseng field.</title>
        <authorList>
            <person name="Hoang V.A."/>
            <person name="Kim Y.J."/>
            <person name="Nguyen N.L."/>
            <person name="Yang D.C."/>
        </authorList>
    </citation>
    <scope>NUCLEOTIDE SEQUENCE [LARGE SCALE GENOMIC DNA]</scope>
    <source>
        <strain evidence="12 13">DCY80</strain>
    </source>
</reference>
<feature type="transmembrane region" description="Helical" evidence="9">
    <location>
        <begin position="253"/>
        <end position="270"/>
    </location>
</feature>
<dbReference type="PANTHER" id="PTHR30413:SF8">
    <property type="entry name" value="TRANSPORT PERMEASE PROTEIN"/>
    <property type="match status" value="1"/>
</dbReference>
<accession>A0A291GUL8</accession>
<gene>
    <name evidence="12" type="ORF">CFK41_03310</name>
</gene>
<evidence type="ECO:0000256" key="5">
    <source>
        <dbReference type="ARBA" id="ARBA00022519"/>
    </source>
</evidence>
<dbReference type="AlphaFoldDB" id="A0A291GUL8"/>
<protein>
    <recommendedName>
        <fullName evidence="9">Transport permease protein</fullName>
    </recommendedName>
</protein>
<evidence type="ECO:0000256" key="9">
    <source>
        <dbReference type="RuleBase" id="RU361157"/>
    </source>
</evidence>
<sequence length="316" mass="35462">MVSVDQRGPGAPPTPPEPLTRVFSDESVSEAVAQNDLEQIGVRPRLGTYFKELWASRSFIQVLAVSRAESENQNTYLGQIWSLISPIINASVYVLIFGFLLKIGREGIENTIAFIVVGVFMFRFFERSVMAGAHSLNKNMNLVRSVQFPRAVLPIAGVLAELTMLGPALLVMCVISYLSGFLPVAGKVTIDAYWLLLIPAVLLMWMFSTGCAFMVARWVAMTPDLDNLLPHFLRIMMYASGVIFSVDRYLGQFSWGWLMEYQPVAVYLYLVRSSILDEPAYQPDALMWLMGVIWAVLFGVIGFLIFWGGEERYGRD</sequence>
<organism evidence="12 13">
    <name type="scientific">Brachybacterium ginsengisoli</name>
    <dbReference type="NCBI Taxonomy" id="1331682"/>
    <lineage>
        <taxon>Bacteria</taxon>
        <taxon>Bacillati</taxon>
        <taxon>Actinomycetota</taxon>
        <taxon>Actinomycetes</taxon>
        <taxon>Micrococcales</taxon>
        <taxon>Dermabacteraceae</taxon>
        <taxon>Brachybacterium</taxon>
    </lineage>
</organism>
<evidence type="ECO:0000256" key="1">
    <source>
        <dbReference type="ARBA" id="ARBA00004429"/>
    </source>
</evidence>
<evidence type="ECO:0000256" key="2">
    <source>
        <dbReference type="ARBA" id="ARBA00007783"/>
    </source>
</evidence>
<proteinExistence type="inferred from homology"/>
<dbReference type="KEGG" id="bgg:CFK41_03310"/>